<dbReference type="AlphaFoldDB" id="W5VYU2"/>
<protein>
    <submittedName>
        <fullName evidence="2">Uncharacterized protein</fullName>
    </submittedName>
</protein>
<name>W5VYU2_9PSEU</name>
<feature type="region of interest" description="Disordered" evidence="1">
    <location>
        <begin position="19"/>
        <end position="60"/>
    </location>
</feature>
<organism evidence="2 3">
    <name type="scientific">Kutzneria albida DSM 43870</name>
    <dbReference type="NCBI Taxonomy" id="1449976"/>
    <lineage>
        <taxon>Bacteria</taxon>
        <taxon>Bacillati</taxon>
        <taxon>Actinomycetota</taxon>
        <taxon>Actinomycetes</taxon>
        <taxon>Pseudonocardiales</taxon>
        <taxon>Pseudonocardiaceae</taxon>
        <taxon>Kutzneria</taxon>
    </lineage>
</organism>
<gene>
    <name evidence="2" type="ORF">KALB_345</name>
</gene>
<dbReference type="SUPFAM" id="SSF54427">
    <property type="entry name" value="NTF2-like"/>
    <property type="match status" value="1"/>
</dbReference>
<feature type="compositionally biased region" description="Low complexity" evidence="1">
    <location>
        <begin position="25"/>
        <end position="57"/>
    </location>
</feature>
<dbReference type="STRING" id="1449976.KALB_345"/>
<evidence type="ECO:0000313" key="2">
    <source>
        <dbReference type="EMBL" id="AHH93722.1"/>
    </source>
</evidence>
<dbReference type="KEGG" id="kal:KALB_345"/>
<sequence>MLLLIGVTAFLLLRGGESGTPVAQSPVVAETTVSTTEPTTRTTTTTTTPPTTTSSTVSNDPGQVVQRYYDAINKRDYRAAWNLGGSNLGKSYEQFAAGFDGTDQDSVTITAVSGETVYLHLTARQRGGTVLYFQGSYVVRAGIIASATLKAATN</sequence>
<dbReference type="HOGENOM" id="CLU_142062_0_0_11"/>
<accession>W5VYU2</accession>
<keyword evidence="3" id="KW-1185">Reference proteome</keyword>
<evidence type="ECO:0000313" key="3">
    <source>
        <dbReference type="Proteomes" id="UP000019225"/>
    </source>
</evidence>
<dbReference type="Proteomes" id="UP000019225">
    <property type="component" value="Chromosome"/>
</dbReference>
<dbReference type="eggNOG" id="ENOG502ZPBD">
    <property type="taxonomic scope" value="Bacteria"/>
</dbReference>
<evidence type="ECO:0000256" key="1">
    <source>
        <dbReference type="SAM" id="MobiDB-lite"/>
    </source>
</evidence>
<proteinExistence type="predicted"/>
<dbReference type="InterPro" id="IPR032710">
    <property type="entry name" value="NTF2-like_dom_sf"/>
</dbReference>
<dbReference type="EMBL" id="CP007155">
    <property type="protein sequence ID" value="AHH93722.1"/>
    <property type="molecule type" value="Genomic_DNA"/>
</dbReference>
<reference evidence="2 3" key="1">
    <citation type="journal article" date="2014" name="BMC Genomics">
        <title>Complete genome sequence of producer of the glycopeptide antibiotic Aculeximycin Kutzneria albida DSM 43870T, a representative of minor genus of Pseudonocardiaceae.</title>
        <authorList>
            <person name="Rebets Y."/>
            <person name="Tokovenko B."/>
            <person name="Lushchyk I."/>
            <person name="Ruckert C."/>
            <person name="Zaburannyi N."/>
            <person name="Bechthold A."/>
            <person name="Kalinowski J."/>
            <person name="Luzhetskyy A."/>
        </authorList>
    </citation>
    <scope>NUCLEOTIDE SEQUENCE [LARGE SCALE GENOMIC DNA]</scope>
    <source>
        <strain evidence="2">DSM 43870</strain>
    </source>
</reference>